<organism evidence="2 3">
    <name type="scientific">Actinomycetospora rhizophila</name>
    <dbReference type="NCBI Taxonomy" id="1416876"/>
    <lineage>
        <taxon>Bacteria</taxon>
        <taxon>Bacillati</taxon>
        <taxon>Actinomycetota</taxon>
        <taxon>Actinomycetes</taxon>
        <taxon>Pseudonocardiales</taxon>
        <taxon>Pseudonocardiaceae</taxon>
        <taxon>Actinomycetospora</taxon>
    </lineage>
</organism>
<name>A0ABV9ZH55_9PSEU</name>
<evidence type="ECO:0000256" key="1">
    <source>
        <dbReference type="SAM" id="MobiDB-lite"/>
    </source>
</evidence>
<protein>
    <submittedName>
        <fullName evidence="2">Type VII secretion target</fullName>
    </submittedName>
</protein>
<dbReference type="Proteomes" id="UP001596175">
    <property type="component" value="Unassembled WGS sequence"/>
</dbReference>
<proteinExistence type="predicted"/>
<accession>A0ABV9ZH55</accession>
<dbReference type="InterPro" id="IPR022536">
    <property type="entry name" value="EspC"/>
</dbReference>
<dbReference type="EMBL" id="JBHSKG010000011">
    <property type="protein sequence ID" value="MFC5140500.1"/>
    <property type="molecule type" value="Genomic_DNA"/>
</dbReference>
<comment type="caution">
    <text evidence="2">The sequence shown here is derived from an EMBL/GenBank/DDBJ whole genome shotgun (WGS) entry which is preliminary data.</text>
</comment>
<keyword evidence="3" id="KW-1185">Reference proteome</keyword>
<sequence length="118" mass="11002">MTAPGEGFDVRPEELRAGAAALRGDAEALVAACRAASAAIASASGACGTEPLASAASRFGQALDGAGGAAARRVTDAAASLEASASTYVARDGGVADGLGGPAVPGAPPVVLPGLGGN</sequence>
<evidence type="ECO:0000313" key="3">
    <source>
        <dbReference type="Proteomes" id="UP001596175"/>
    </source>
</evidence>
<reference evidence="3" key="1">
    <citation type="journal article" date="2019" name="Int. J. Syst. Evol. Microbiol.">
        <title>The Global Catalogue of Microorganisms (GCM) 10K type strain sequencing project: providing services to taxonomists for standard genome sequencing and annotation.</title>
        <authorList>
            <consortium name="The Broad Institute Genomics Platform"/>
            <consortium name="The Broad Institute Genome Sequencing Center for Infectious Disease"/>
            <person name="Wu L."/>
            <person name="Ma J."/>
        </authorList>
    </citation>
    <scope>NUCLEOTIDE SEQUENCE [LARGE SCALE GENOMIC DNA]</scope>
    <source>
        <strain evidence="3">XZYJ18</strain>
    </source>
</reference>
<dbReference type="Pfam" id="PF10824">
    <property type="entry name" value="T7SS_ESX_EspC"/>
    <property type="match status" value="1"/>
</dbReference>
<feature type="region of interest" description="Disordered" evidence="1">
    <location>
        <begin position="98"/>
        <end position="118"/>
    </location>
</feature>
<dbReference type="RefSeq" id="WP_378022668.1">
    <property type="nucleotide sequence ID" value="NZ_JBHSKG010000011.1"/>
</dbReference>
<gene>
    <name evidence="2" type="ORF">ACFPK1_19840</name>
</gene>
<evidence type="ECO:0000313" key="2">
    <source>
        <dbReference type="EMBL" id="MFC5140500.1"/>
    </source>
</evidence>